<organism evidence="1 2">
    <name type="scientific">Bacillus cereus</name>
    <dbReference type="NCBI Taxonomy" id="1396"/>
    <lineage>
        <taxon>Bacteria</taxon>
        <taxon>Bacillati</taxon>
        <taxon>Bacillota</taxon>
        <taxon>Bacilli</taxon>
        <taxon>Bacillales</taxon>
        <taxon>Bacillaceae</taxon>
        <taxon>Bacillus</taxon>
        <taxon>Bacillus cereus group</taxon>
    </lineage>
</organism>
<dbReference type="EMBL" id="JACLPZ010000024">
    <property type="protein sequence ID" value="MBY0038807.1"/>
    <property type="molecule type" value="Genomic_DNA"/>
</dbReference>
<evidence type="ECO:0000313" key="1">
    <source>
        <dbReference type="EMBL" id="MBY0038807.1"/>
    </source>
</evidence>
<accession>A0AAW4R0U7</accession>
<dbReference type="AlphaFoldDB" id="A0AAW4R0U7"/>
<dbReference type="Proteomes" id="UP001197806">
    <property type="component" value="Unassembled WGS sequence"/>
</dbReference>
<evidence type="ECO:0000313" key="2">
    <source>
        <dbReference type="Proteomes" id="UP001197806"/>
    </source>
</evidence>
<name>A0AAW4R0U7_BACCE</name>
<proteinExistence type="predicted"/>
<protein>
    <submittedName>
        <fullName evidence="1">Uncharacterized protein</fullName>
    </submittedName>
</protein>
<comment type="caution">
    <text evidence="1">The sequence shown here is derived from an EMBL/GenBank/DDBJ whole genome shotgun (WGS) entry which is preliminary data.</text>
</comment>
<gene>
    <name evidence="1" type="ORF">H7U08_20065</name>
</gene>
<sequence length="48" mass="5613">MIQFIGLFDKQMKEFVEMLYLTEKPVVLSGEKYEKCIGELPKLLIMMG</sequence>
<reference evidence="1" key="1">
    <citation type="submission" date="2020-08" db="EMBL/GenBank/DDBJ databases">
        <title>Fungal Genomes of the International Space Station.</title>
        <authorList>
            <person name="Seuylemezian A."/>
            <person name="Singh N.K."/>
            <person name="Wood J."/>
            <person name="Venkateswaran K."/>
        </authorList>
    </citation>
    <scope>NUCLEOTIDE SEQUENCE</scope>
    <source>
        <strain evidence="1">I2-B2</strain>
    </source>
</reference>